<evidence type="ECO:0000256" key="3">
    <source>
        <dbReference type="ARBA" id="ARBA00037797"/>
    </source>
</evidence>
<dbReference type="PANTHER" id="PTHR43798:SF5">
    <property type="entry name" value="MONOACYLGLYCEROL LIPASE ABHD6"/>
    <property type="match status" value="1"/>
</dbReference>
<dbReference type="GO" id="GO:0031966">
    <property type="term" value="C:mitochondrial membrane"/>
    <property type="evidence" value="ECO:0007669"/>
    <property type="project" value="UniProtKB-SubCell"/>
</dbReference>
<dbReference type="InterPro" id="IPR029058">
    <property type="entry name" value="AB_hydrolase_fold"/>
</dbReference>
<evidence type="ECO:0000313" key="9">
    <source>
        <dbReference type="EnsemblMetazoa" id="CLYHEMP024315.1"/>
    </source>
</evidence>
<evidence type="ECO:0000256" key="2">
    <source>
        <dbReference type="ARBA" id="ARBA00013254"/>
    </source>
</evidence>
<evidence type="ECO:0000256" key="7">
    <source>
        <dbReference type="ARBA" id="ARBA00049568"/>
    </source>
</evidence>
<dbReference type="InterPro" id="IPR000073">
    <property type="entry name" value="AB_hydrolase_1"/>
</dbReference>
<dbReference type="EnsemblMetazoa" id="CLYHEMT024315.1">
    <property type="protein sequence ID" value="CLYHEMP024315.1"/>
    <property type="gene ID" value="CLYHEMG024315"/>
</dbReference>
<comment type="function">
    <text evidence="7">Lipase that preferentially hydrolysis medium-chain saturated monoacylglycerols including 2-arachidonoylglycerol. Through 2-arachidonoylglycerol degradation may regulate endocannabinoid signaling pathways. Also has a lysophosphatidyl lipase activity with a preference for lysophosphatidylglycerol among other lysophospholipids. Also able to degrade bis(monoacylglycero)phosphate (BMP) and constitutes the major enzyme for BMP catabolism. BMP, also known as lysobisphosphatidic acid, is enriched in late endosomes and lysosomes and plays a key role in the formation of intraluminal vesicles and in lipid sorting.</text>
</comment>
<evidence type="ECO:0000256" key="4">
    <source>
        <dbReference type="ARBA" id="ARBA00037874"/>
    </source>
</evidence>
<evidence type="ECO:0000256" key="5">
    <source>
        <dbReference type="ARBA" id="ARBA00046308"/>
    </source>
</evidence>
<organism evidence="9 10">
    <name type="scientific">Clytia hemisphaerica</name>
    <dbReference type="NCBI Taxonomy" id="252671"/>
    <lineage>
        <taxon>Eukaryota</taxon>
        <taxon>Metazoa</taxon>
        <taxon>Cnidaria</taxon>
        <taxon>Hydrozoa</taxon>
        <taxon>Hydroidolina</taxon>
        <taxon>Leptothecata</taxon>
        <taxon>Obeliida</taxon>
        <taxon>Clytiidae</taxon>
        <taxon>Clytia</taxon>
    </lineage>
</organism>
<dbReference type="Proteomes" id="UP000594262">
    <property type="component" value="Unplaced"/>
</dbReference>
<dbReference type="PRINTS" id="PR00111">
    <property type="entry name" value="ABHYDROLASE"/>
</dbReference>
<comment type="catalytic activity">
    <reaction evidence="1">
        <text>Hydrolyzes glycerol monoesters of long-chain fatty acids.</text>
        <dbReference type="EC" id="3.1.1.23"/>
    </reaction>
</comment>
<proteinExistence type="predicted"/>
<dbReference type="Pfam" id="PF00561">
    <property type="entry name" value="Abhydrolase_1"/>
    <property type="match status" value="1"/>
</dbReference>
<dbReference type="OrthoDB" id="428974at2759"/>
<dbReference type="AlphaFoldDB" id="A0A7M5XK80"/>
<protein>
    <recommendedName>
        <fullName evidence="2">acylglycerol lipase</fullName>
        <ecNumber evidence="2">3.1.1.23</ecNumber>
    </recommendedName>
</protein>
<keyword evidence="10" id="KW-1185">Reference proteome</keyword>
<evidence type="ECO:0000256" key="1">
    <source>
        <dbReference type="ARBA" id="ARBA00001613"/>
    </source>
</evidence>
<dbReference type="GO" id="GO:0047372">
    <property type="term" value="F:monoacylglycerol lipase activity"/>
    <property type="evidence" value="ECO:0007669"/>
    <property type="project" value="UniProtKB-EC"/>
</dbReference>
<dbReference type="GO" id="GO:0046464">
    <property type="term" value="P:acylglycerol catabolic process"/>
    <property type="evidence" value="ECO:0007669"/>
    <property type="project" value="TreeGrafter"/>
</dbReference>
<reference evidence="9" key="1">
    <citation type="submission" date="2021-01" db="UniProtKB">
        <authorList>
            <consortium name="EnsemblMetazoa"/>
        </authorList>
    </citation>
    <scope>IDENTIFICATION</scope>
</reference>
<comment type="subcellular location">
    <subcellularLocation>
        <location evidence="3">Late endosome membrane</location>
        <topology evidence="3">Single-pass type II membrane protein</topology>
    </subcellularLocation>
    <subcellularLocation>
        <location evidence="4">Lysosome membrane</location>
        <topology evidence="4">Single-pass type II membrane protein</topology>
    </subcellularLocation>
    <subcellularLocation>
        <location evidence="5">Mitochondrion membrane</location>
        <topology evidence="5">Single-pass type II membrane protein</topology>
    </subcellularLocation>
</comment>
<feature type="domain" description="AB hydrolase-1" evidence="8">
    <location>
        <begin position="2"/>
        <end position="96"/>
    </location>
</feature>
<dbReference type="Gene3D" id="3.40.50.1820">
    <property type="entry name" value="alpha/beta hydrolase"/>
    <property type="match status" value="1"/>
</dbReference>
<name>A0A7M5XK80_9CNID</name>
<dbReference type="GO" id="GO:0031902">
    <property type="term" value="C:late endosome membrane"/>
    <property type="evidence" value="ECO:0007669"/>
    <property type="project" value="UniProtKB-SubCell"/>
</dbReference>
<dbReference type="PANTHER" id="PTHR43798">
    <property type="entry name" value="MONOACYLGLYCEROL LIPASE"/>
    <property type="match status" value="1"/>
</dbReference>
<comment type="catalytic activity">
    <reaction evidence="6">
        <text>1-dodecanoylglycerol + H2O = dodecanoate + glycerol + H(+)</text>
        <dbReference type="Rhea" id="RHEA:44316"/>
        <dbReference type="ChEBI" id="CHEBI:15377"/>
        <dbReference type="ChEBI" id="CHEBI:15378"/>
        <dbReference type="ChEBI" id="CHEBI:17754"/>
        <dbReference type="ChEBI" id="CHEBI:18262"/>
        <dbReference type="ChEBI" id="CHEBI:75539"/>
    </reaction>
</comment>
<evidence type="ECO:0000256" key="6">
    <source>
        <dbReference type="ARBA" id="ARBA00047662"/>
    </source>
</evidence>
<sequence>MWEPQIHYFLTLGYEIIALDLLGHGQSGKPRVYNAYQFTELASDVMFIFDRFSKRRNVLIGHSYGSSFCTMLSKERARKVCKTVLISGGGPTLLMPDRCSAFCLPLPFFVCIRKSVVKMFQRMAFHEETSDTVRQKISTFEISSFALKAIMQGQNWHESTEEYHASLNLPVLLVYGKGDQFVTLG</sequence>
<evidence type="ECO:0000259" key="8">
    <source>
        <dbReference type="Pfam" id="PF00561"/>
    </source>
</evidence>
<dbReference type="InterPro" id="IPR050266">
    <property type="entry name" value="AB_hydrolase_sf"/>
</dbReference>
<accession>A0A7M5XK80</accession>
<dbReference type="GO" id="GO:0005765">
    <property type="term" value="C:lysosomal membrane"/>
    <property type="evidence" value="ECO:0007669"/>
    <property type="project" value="UniProtKB-SubCell"/>
</dbReference>
<dbReference type="SUPFAM" id="SSF53474">
    <property type="entry name" value="alpha/beta-Hydrolases"/>
    <property type="match status" value="1"/>
</dbReference>
<evidence type="ECO:0000313" key="10">
    <source>
        <dbReference type="Proteomes" id="UP000594262"/>
    </source>
</evidence>
<dbReference type="EC" id="3.1.1.23" evidence="2"/>